<dbReference type="Proteomes" id="UP000480929">
    <property type="component" value="Unassembled WGS sequence"/>
</dbReference>
<sequence length="155" mass="17910">MSSESENIKLEAALKEVTSAVRRCEKIKPKFAEGTSQHSLLKNRIQALRIAEFLIERKLYEKPDSMNEREAAFRGFMQTITSNPICEELEKTLAPIRSIQYKCQAGQKKHEVSTRIYQQLQKQIDAMILAEDLIQEECCVLNSSLPVKEEEYRTE</sequence>
<dbReference type="EMBL" id="WKPJ01000001">
    <property type="protein sequence ID" value="MSA87875.1"/>
    <property type="molecule type" value="Genomic_DNA"/>
</dbReference>
<evidence type="ECO:0000313" key="2">
    <source>
        <dbReference type="EMBL" id="MSC31671.1"/>
    </source>
</evidence>
<evidence type="ECO:0000313" key="1">
    <source>
        <dbReference type="EMBL" id="MSA87875.1"/>
    </source>
</evidence>
<keyword evidence="4" id="KW-1185">Reference proteome</keyword>
<name>A0A6N7S2K8_9FIRM</name>
<dbReference type="AlphaFoldDB" id="A0A6N7S2K8"/>
<gene>
    <name evidence="2" type="ORF">GKD88_00830</name>
    <name evidence="1" type="ORF">GKE08_00820</name>
</gene>
<protein>
    <submittedName>
        <fullName evidence="1">Uncharacterized protein</fullName>
    </submittedName>
</protein>
<dbReference type="Proteomes" id="UP000433575">
    <property type="component" value="Unassembled WGS sequence"/>
</dbReference>
<proteinExistence type="predicted"/>
<dbReference type="OrthoDB" id="2313808at2"/>
<accession>A0A6N7S2K8</accession>
<dbReference type="EMBL" id="WKPI01000001">
    <property type="protein sequence ID" value="MSC31671.1"/>
    <property type="molecule type" value="Genomic_DNA"/>
</dbReference>
<reference evidence="3 4" key="1">
    <citation type="journal article" date="2019" name="Nat. Med.">
        <title>A library of human gut bacterial isolates paired with longitudinal multiomics data enables mechanistic microbiome research.</title>
        <authorList>
            <person name="Poyet M."/>
            <person name="Groussin M."/>
            <person name="Gibbons S.M."/>
            <person name="Avila-Pacheco J."/>
            <person name="Jiang X."/>
            <person name="Kearney S.M."/>
            <person name="Perrotta A.R."/>
            <person name="Berdy B."/>
            <person name="Zhao S."/>
            <person name="Lieberman T.D."/>
            <person name="Swanson P.K."/>
            <person name="Smith M."/>
            <person name="Roesemann S."/>
            <person name="Alexander J.E."/>
            <person name="Rich S.A."/>
            <person name="Livny J."/>
            <person name="Vlamakis H."/>
            <person name="Clish C."/>
            <person name="Bullock K."/>
            <person name="Deik A."/>
            <person name="Scott J."/>
            <person name="Pierce K.A."/>
            <person name="Xavier R.J."/>
            <person name="Alm E.J."/>
        </authorList>
    </citation>
    <scope>NUCLEOTIDE SEQUENCE [LARGE SCALE GENOMIC DNA]</scope>
    <source>
        <strain evidence="1 3">BIOML-A4</strain>
        <strain evidence="2 4">BIOML-A5</strain>
    </source>
</reference>
<evidence type="ECO:0000313" key="4">
    <source>
        <dbReference type="Proteomes" id="UP000480929"/>
    </source>
</evidence>
<comment type="caution">
    <text evidence="1">The sequence shown here is derived from an EMBL/GenBank/DDBJ whole genome shotgun (WGS) entry which is preliminary data.</text>
</comment>
<organism evidence="1 3">
    <name type="scientific">Holdemania massiliensis</name>
    <dbReference type="NCBI Taxonomy" id="1468449"/>
    <lineage>
        <taxon>Bacteria</taxon>
        <taxon>Bacillati</taxon>
        <taxon>Bacillota</taxon>
        <taxon>Erysipelotrichia</taxon>
        <taxon>Erysipelotrichales</taxon>
        <taxon>Erysipelotrichaceae</taxon>
        <taxon>Holdemania</taxon>
    </lineage>
</organism>
<evidence type="ECO:0000313" key="3">
    <source>
        <dbReference type="Proteomes" id="UP000433575"/>
    </source>
</evidence>